<gene>
    <name evidence="7" type="ORF">SAMN05421738_101232</name>
</gene>
<evidence type="ECO:0000256" key="5">
    <source>
        <dbReference type="SAM" id="SignalP"/>
    </source>
</evidence>
<evidence type="ECO:0000313" key="8">
    <source>
        <dbReference type="Proteomes" id="UP000199149"/>
    </source>
</evidence>
<dbReference type="RefSeq" id="WP_092905705.1">
    <property type="nucleotide sequence ID" value="NZ_FOUZ01000001.1"/>
</dbReference>
<evidence type="ECO:0000256" key="1">
    <source>
        <dbReference type="ARBA" id="ARBA00006429"/>
    </source>
</evidence>
<dbReference type="InterPro" id="IPR007346">
    <property type="entry name" value="Endonuclease-I"/>
</dbReference>
<feature type="signal peptide" evidence="5">
    <location>
        <begin position="1"/>
        <end position="19"/>
    </location>
</feature>
<evidence type="ECO:0000256" key="4">
    <source>
        <dbReference type="ARBA" id="ARBA00022801"/>
    </source>
</evidence>
<dbReference type="OrthoDB" id="5485925at2"/>
<dbReference type="AlphaFoldDB" id="A0A1I4SJ41"/>
<evidence type="ECO:0000256" key="3">
    <source>
        <dbReference type="ARBA" id="ARBA00022729"/>
    </source>
</evidence>
<dbReference type="InterPro" id="IPR026444">
    <property type="entry name" value="Secre_tail"/>
</dbReference>
<keyword evidence="3 5" id="KW-0732">Signal</keyword>
<dbReference type="Proteomes" id="UP000199149">
    <property type="component" value="Unassembled WGS sequence"/>
</dbReference>
<evidence type="ECO:0000313" key="7">
    <source>
        <dbReference type="EMBL" id="SFM64506.1"/>
    </source>
</evidence>
<dbReference type="NCBIfam" id="TIGR04183">
    <property type="entry name" value="Por_Secre_tail"/>
    <property type="match status" value="1"/>
</dbReference>
<comment type="similarity">
    <text evidence="1">Belongs to the EndA/NucM nuclease family.</text>
</comment>
<keyword evidence="4" id="KW-0378">Hydrolase</keyword>
<dbReference type="PANTHER" id="PTHR33607:SF2">
    <property type="entry name" value="ENDONUCLEASE-1"/>
    <property type="match status" value="1"/>
</dbReference>
<protein>
    <submittedName>
        <fullName evidence="7">Por secretion system C-terminal sorting domain-containing protein</fullName>
    </submittedName>
</protein>
<dbReference type="Pfam" id="PF18962">
    <property type="entry name" value="Por_Secre_tail"/>
    <property type="match status" value="1"/>
</dbReference>
<keyword evidence="2" id="KW-0540">Nuclease</keyword>
<proteinExistence type="inferred from homology"/>
<dbReference type="PANTHER" id="PTHR33607">
    <property type="entry name" value="ENDONUCLEASE-1"/>
    <property type="match status" value="1"/>
</dbReference>
<dbReference type="STRING" id="684065.SAMN05421738_101232"/>
<keyword evidence="8" id="KW-1185">Reference proteome</keyword>
<feature type="chain" id="PRO_5011532949" evidence="5">
    <location>
        <begin position="20"/>
        <end position="367"/>
    </location>
</feature>
<feature type="domain" description="Secretion system C-terminal sorting" evidence="6">
    <location>
        <begin position="301"/>
        <end position="366"/>
    </location>
</feature>
<name>A0A1I4SJ41_9FLAO</name>
<dbReference type="EMBL" id="FOUZ01000001">
    <property type="protein sequence ID" value="SFM64506.1"/>
    <property type="molecule type" value="Genomic_DNA"/>
</dbReference>
<dbReference type="Pfam" id="PF04231">
    <property type="entry name" value="Endonuclease_1"/>
    <property type="match status" value="1"/>
</dbReference>
<dbReference type="InterPro" id="IPR044925">
    <property type="entry name" value="His-Me_finger_sf"/>
</dbReference>
<sequence>MKKIVLQISLFLASANLFAQAPAGYYNNATSEGYTLKTQLYNIIKGHTTKSYDALKSLYRQTDSNNGFQDKYYEKDNTILDIYSENPTGKDPYNYTPGQKECGNYGVEGDCYNREHIVPQSVFKESSPMVSDPFHIWPTDGKVNGVRSNYPHGMVANPTTTSKNGSKLGANSNTGYSAGYSGIVFEPIDEFKGDVARAYFYFATRYQENGIQGWTYAMFNNTKDKVFTDTFLKILMNWHINDPISQREIDINNLVYNYQGNRNPFIDHPEYAEKVWGSNLGTDDFVYQKRDDIKVYNKTNRSVVVKLENNQKSIQKISVFNLNGQLVNEVQNSTHQKEVNVDFKTPGVYIIKVVGPEMEINRKVVIK</sequence>
<reference evidence="8" key="1">
    <citation type="submission" date="2016-10" db="EMBL/GenBank/DDBJ databases">
        <authorList>
            <person name="Varghese N."/>
            <person name="Submissions S."/>
        </authorList>
    </citation>
    <scope>NUCLEOTIDE SEQUENCE [LARGE SCALE GENOMIC DNA]</scope>
    <source>
        <strain evidence="8">XJ109</strain>
    </source>
</reference>
<organism evidence="7 8">
    <name type="scientific">Algoriella xinjiangensis</name>
    <dbReference type="NCBI Taxonomy" id="684065"/>
    <lineage>
        <taxon>Bacteria</taxon>
        <taxon>Pseudomonadati</taxon>
        <taxon>Bacteroidota</taxon>
        <taxon>Flavobacteriia</taxon>
        <taxon>Flavobacteriales</taxon>
        <taxon>Weeksellaceae</taxon>
        <taxon>Algoriella</taxon>
    </lineage>
</organism>
<evidence type="ECO:0000259" key="6">
    <source>
        <dbReference type="Pfam" id="PF18962"/>
    </source>
</evidence>
<dbReference type="GO" id="GO:0016787">
    <property type="term" value="F:hydrolase activity"/>
    <property type="evidence" value="ECO:0007669"/>
    <property type="project" value="UniProtKB-KW"/>
</dbReference>
<dbReference type="SUPFAM" id="SSF54060">
    <property type="entry name" value="His-Me finger endonucleases"/>
    <property type="match status" value="1"/>
</dbReference>
<evidence type="ECO:0000256" key="2">
    <source>
        <dbReference type="ARBA" id="ARBA00022722"/>
    </source>
</evidence>
<accession>A0A1I4SJ41</accession>
<dbReference type="GO" id="GO:0004518">
    <property type="term" value="F:nuclease activity"/>
    <property type="evidence" value="ECO:0007669"/>
    <property type="project" value="UniProtKB-KW"/>
</dbReference>